<feature type="compositionally biased region" description="Low complexity" evidence="1">
    <location>
        <begin position="96"/>
        <end position="112"/>
    </location>
</feature>
<proteinExistence type="predicted"/>
<evidence type="ECO:0000256" key="1">
    <source>
        <dbReference type="SAM" id="MobiDB-lite"/>
    </source>
</evidence>
<name>A0AAN8JVK9_PATCE</name>
<gene>
    <name evidence="3" type="ORF">SNE40_011055</name>
</gene>
<sequence length="139" mass="15360">MIQIRIIVHICLVCNLVINIKGQEANPCLPEQYYETGLKRCFYCTDLCHKAEARDQLSECQQKCPGYSTSTTILITPTPYESTTYASTTLTISESYESTTSPTTPLNTSRSNESTTQSSPVASGIVQGSVKEHFLGTYM</sequence>
<feature type="region of interest" description="Disordered" evidence="1">
    <location>
        <begin position="96"/>
        <end position="123"/>
    </location>
</feature>
<reference evidence="3 4" key="1">
    <citation type="submission" date="2024-01" db="EMBL/GenBank/DDBJ databases">
        <title>The genome of the rayed Mediterranean limpet Patella caerulea (Linnaeus, 1758).</title>
        <authorList>
            <person name="Anh-Thu Weber A."/>
            <person name="Halstead-Nussloch G."/>
        </authorList>
    </citation>
    <scope>NUCLEOTIDE SEQUENCE [LARGE SCALE GENOMIC DNA]</scope>
    <source>
        <strain evidence="3">AATW-2023a</strain>
        <tissue evidence="3">Whole specimen</tissue>
    </source>
</reference>
<organism evidence="3 4">
    <name type="scientific">Patella caerulea</name>
    <name type="common">Rayed Mediterranean limpet</name>
    <dbReference type="NCBI Taxonomy" id="87958"/>
    <lineage>
        <taxon>Eukaryota</taxon>
        <taxon>Metazoa</taxon>
        <taxon>Spiralia</taxon>
        <taxon>Lophotrochozoa</taxon>
        <taxon>Mollusca</taxon>
        <taxon>Gastropoda</taxon>
        <taxon>Patellogastropoda</taxon>
        <taxon>Patelloidea</taxon>
        <taxon>Patellidae</taxon>
        <taxon>Patella</taxon>
    </lineage>
</organism>
<feature type="signal peptide" evidence="2">
    <location>
        <begin position="1"/>
        <end position="22"/>
    </location>
</feature>
<accession>A0AAN8JVK9</accession>
<feature type="chain" id="PRO_5042971106" evidence="2">
    <location>
        <begin position="23"/>
        <end position="139"/>
    </location>
</feature>
<evidence type="ECO:0000313" key="4">
    <source>
        <dbReference type="Proteomes" id="UP001347796"/>
    </source>
</evidence>
<keyword evidence="2" id="KW-0732">Signal</keyword>
<evidence type="ECO:0000313" key="3">
    <source>
        <dbReference type="EMBL" id="KAK6183610.1"/>
    </source>
</evidence>
<protein>
    <submittedName>
        <fullName evidence="3">Uncharacterized protein</fullName>
    </submittedName>
</protein>
<keyword evidence="4" id="KW-1185">Reference proteome</keyword>
<dbReference type="Proteomes" id="UP001347796">
    <property type="component" value="Unassembled WGS sequence"/>
</dbReference>
<evidence type="ECO:0000256" key="2">
    <source>
        <dbReference type="SAM" id="SignalP"/>
    </source>
</evidence>
<comment type="caution">
    <text evidence="3">The sequence shown here is derived from an EMBL/GenBank/DDBJ whole genome shotgun (WGS) entry which is preliminary data.</text>
</comment>
<dbReference type="EMBL" id="JAZGQO010000007">
    <property type="protein sequence ID" value="KAK6183610.1"/>
    <property type="molecule type" value="Genomic_DNA"/>
</dbReference>
<dbReference type="AlphaFoldDB" id="A0AAN8JVK9"/>